<accession>A0A327PRG3</accession>
<evidence type="ECO:0000313" key="1">
    <source>
        <dbReference type="EMBL" id="RAI94965.1"/>
    </source>
</evidence>
<evidence type="ECO:0000313" key="2">
    <source>
        <dbReference type="Proteomes" id="UP000249610"/>
    </source>
</evidence>
<comment type="caution">
    <text evidence="1">The sequence shown here is derived from an EMBL/GenBank/DDBJ whole genome shotgun (WGS) entry which is preliminary data.</text>
</comment>
<dbReference type="Proteomes" id="UP000249610">
    <property type="component" value="Unassembled WGS sequence"/>
</dbReference>
<reference evidence="1 2" key="1">
    <citation type="submission" date="2018-06" db="EMBL/GenBank/DDBJ databases">
        <title>Genomic Encyclopedia of Archaeal and Bacterial Type Strains, Phase II (KMG-II): from individual species to whole genera.</title>
        <authorList>
            <person name="Goeker M."/>
        </authorList>
    </citation>
    <scope>NUCLEOTIDE SEQUENCE [LARGE SCALE GENOMIC DNA]</scope>
    <source>
        <strain evidence="1 2">DSM 23446</strain>
    </source>
</reference>
<name>A0A327PRG3_9BACT</name>
<proteinExistence type="predicted"/>
<keyword evidence="2" id="KW-1185">Reference proteome</keyword>
<dbReference type="EMBL" id="QLLK01000001">
    <property type="protein sequence ID" value="RAI94965.1"/>
    <property type="molecule type" value="Genomic_DNA"/>
</dbReference>
<organism evidence="1 2">
    <name type="scientific">Algoriphagus yeomjeoni</name>
    <dbReference type="NCBI Taxonomy" id="291403"/>
    <lineage>
        <taxon>Bacteria</taxon>
        <taxon>Pseudomonadati</taxon>
        <taxon>Bacteroidota</taxon>
        <taxon>Cytophagia</taxon>
        <taxon>Cytophagales</taxon>
        <taxon>Cyclobacteriaceae</taxon>
        <taxon>Algoriphagus</taxon>
    </lineage>
</organism>
<dbReference type="AlphaFoldDB" id="A0A327PRG3"/>
<sequence length="49" mass="5736">MLIEVDRPVIGDRNSHFTSVLHTTNQFQSLKRQSRIIRNKKIIGFNLGR</sequence>
<protein>
    <submittedName>
        <fullName evidence="1">Uncharacterized protein</fullName>
    </submittedName>
</protein>
<gene>
    <name evidence="1" type="ORF">LV83_00214</name>
</gene>